<dbReference type="InterPro" id="IPR001680">
    <property type="entry name" value="WD40_rpt"/>
</dbReference>
<keyword evidence="2" id="KW-0690">Ribosome biogenesis</keyword>
<comment type="subcellular location">
    <subcellularLocation>
        <location evidence="1">Nucleus</location>
        <location evidence="1">Nucleolus</location>
    </subcellularLocation>
</comment>
<accession>A0AAD9QIQ3</accession>
<reference evidence="12" key="2">
    <citation type="journal article" date="2023" name="Science">
        <title>Genomic signatures of disease resistance in endangered staghorn corals.</title>
        <authorList>
            <person name="Vollmer S.V."/>
            <person name="Selwyn J.D."/>
            <person name="Despard B.A."/>
            <person name="Roesel C.L."/>
        </authorList>
    </citation>
    <scope>NUCLEOTIDE SEQUENCE</scope>
    <source>
        <strain evidence="12">K2</strain>
    </source>
</reference>
<keyword evidence="13" id="KW-1185">Reference proteome</keyword>
<keyword evidence="4 8" id="KW-0853">WD repeat</keyword>
<dbReference type="GO" id="GO:0032040">
    <property type="term" value="C:small-subunit processome"/>
    <property type="evidence" value="ECO:0007669"/>
    <property type="project" value="InterPro"/>
</dbReference>
<proteinExistence type="predicted"/>
<feature type="repeat" description="WD" evidence="8">
    <location>
        <begin position="56"/>
        <end position="97"/>
    </location>
</feature>
<evidence type="ECO:0000256" key="4">
    <source>
        <dbReference type="ARBA" id="ARBA00022574"/>
    </source>
</evidence>
<evidence type="ECO:0000256" key="3">
    <source>
        <dbReference type="ARBA" id="ARBA00022552"/>
    </source>
</evidence>
<evidence type="ECO:0000256" key="1">
    <source>
        <dbReference type="ARBA" id="ARBA00004604"/>
    </source>
</evidence>
<comment type="caution">
    <text evidence="12">The sequence shown here is derived from an EMBL/GenBank/DDBJ whole genome shotgun (WGS) entry which is preliminary data.</text>
</comment>
<dbReference type="GO" id="GO:2000234">
    <property type="term" value="P:positive regulation of rRNA processing"/>
    <property type="evidence" value="ECO:0007669"/>
    <property type="project" value="TreeGrafter"/>
</dbReference>
<evidence type="ECO:0000256" key="5">
    <source>
        <dbReference type="ARBA" id="ARBA00022737"/>
    </source>
</evidence>
<feature type="region of interest" description="Disordered" evidence="10">
    <location>
        <begin position="727"/>
        <end position="776"/>
    </location>
</feature>
<dbReference type="Proteomes" id="UP001249851">
    <property type="component" value="Unassembled WGS sequence"/>
</dbReference>
<dbReference type="EMBL" id="JARQWQ010000030">
    <property type="protein sequence ID" value="KAK2562049.1"/>
    <property type="molecule type" value="Genomic_DNA"/>
</dbReference>
<keyword evidence="6" id="KW-0804">Transcription</keyword>
<reference evidence="12" key="1">
    <citation type="journal article" date="2023" name="G3 (Bethesda)">
        <title>Whole genome assembly and annotation of the endangered Caribbean coral Acropora cervicornis.</title>
        <authorList>
            <person name="Selwyn J.D."/>
            <person name="Vollmer S.V."/>
        </authorList>
    </citation>
    <scope>NUCLEOTIDE SEQUENCE</scope>
    <source>
        <strain evidence="12">K2</strain>
    </source>
</reference>
<evidence type="ECO:0000259" key="11">
    <source>
        <dbReference type="Pfam" id="PF23769"/>
    </source>
</evidence>
<dbReference type="PANTHER" id="PTHR44215">
    <property type="entry name" value="WD REPEAT-CONTAINING PROTEIN 75"/>
    <property type="match status" value="1"/>
</dbReference>
<dbReference type="GO" id="GO:0006364">
    <property type="term" value="P:rRNA processing"/>
    <property type="evidence" value="ECO:0007669"/>
    <property type="project" value="UniProtKB-KW"/>
</dbReference>
<dbReference type="Gene3D" id="2.130.10.10">
    <property type="entry name" value="YVTN repeat-like/Quinoprotein amine dehydrogenase"/>
    <property type="match status" value="3"/>
</dbReference>
<evidence type="ECO:0000313" key="12">
    <source>
        <dbReference type="EMBL" id="KAK2562049.1"/>
    </source>
</evidence>
<evidence type="ECO:0000256" key="10">
    <source>
        <dbReference type="SAM" id="MobiDB-lite"/>
    </source>
</evidence>
<dbReference type="SUPFAM" id="SSF69322">
    <property type="entry name" value="Tricorn protease domain 2"/>
    <property type="match status" value="1"/>
</dbReference>
<dbReference type="InterPro" id="IPR053826">
    <property type="entry name" value="WDR75"/>
</dbReference>
<dbReference type="InterPro" id="IPR036322">
    <property type="entry name" value="WD40_repeat_dom_sf"/>
</dbReference>
<dbReference type="SMART" id="SM00320">
    <property type="entry name" value="WD40"/>
    <property type="match status" value="6"/>
</dbReference>
<dbReference type="SUPFAM" id="SSF50978">
    <property type="entry name" value="WD40 repeat-like"/>
    <property type="match status" value="1"/>
</dbReference>
<dbReference type="Pfam" id="PF23869">
    <property type="entry name" value="Beta-prop_WDR75_1st"/>
    <property type="match status" value="1"/>
</dbReference>
<evidence type="ECO:0000256" key="2">
    <source>
        <dbReference type="ARBA" id="ARBA00022517"/>
    </source>
</evidence>
<keyword evidence="5" id="KW-0677">Repeat</keyword>
<dbReference type="AlphaFoldDB" id="A0AAD9QIQ3"/>
<keyword evidence="3" id="KW-0698">rRNA processing</keyword>
<keyword evidence="7" id="KW-0539">Nucleus</keyword>
<feature type="domain" description="WD repeat-containing protein 75 second beta-propeller" evidence="11">
    <location>
        <begin position="337"/>
        <end position="578"/>
    </location>
</feature>
<evidence type="ECO:0000256" key="9">
    <source>
        <dbReference type="SAM" id="Coils"/>
    </source>
</evidence>
<sequence>MVLDESLAKFKCEISQNFGTVRLVGGESLVSQRTAFSKDSKIRIYSTATGDFLRELKGHESDVTDLKINPTNHLQLVSCAEGEVIFWDYSDGRILKRYAIRGIIGGLLLHSALKESIILIMQYNEREVALLEENEAEVEEFESEETKKRKKEKAVDREDHVGIFNAKEKTKLRLLIKQSGNAKQTTINGNGNLLASVKGRNLYLWNFASEKLNTISFRGAFFTCAAFHPYEACIAAGKSSGEIVLCQGLDQASENPITTILHWHSHAVGDITFSHDGSTILSVGQKGVLVKWQYKTHQQQFLPRLGTPILHVAVSPNDSLTAVSQKDNTHNHNLGITFDPRSKALVTDNSPGDLQFYLPQTDHPIFFLDVVKENYIAPKSFKEYLVFTKIDHVAFNDDGSWLATVERRNDKENALELRLKFWEYKKDVKSYVPNTCVDPPHDDKVEALHFQPQQRNSNLGHLAVTASRDGKFKIWLLAEEQVIEGKKYAWSCRSVGYYGDTPCQGAAFSQDGSLLAVAYSQTITLWNPETNELRKTLTLPYPDEKISSIKFGANGSSQYLISTTKKFLNVWNLLNCSVYVFDPASPFPVAVKENVSKGNVVCMAFDSVSKVSEYKNMKMSQVYFLTEKQELYTLDFDETISKEDHTTSQVSIASGSEQQTEFLKIFGQTLNCGDGSTSVNRSGKGVIGTPSSALVKQIVETPSHVLPSVTSLCASFLQSFLVNKHTQQREEQMDEKDDSSESEEENMDVDEDYNDDEATNVAETSLGKLDSSVTPKKQPFKITENLNLESVDFSWLKEYFA</sequence>
<evidence type="ECO:0000313" key="13">
    <source>
        <dbReference type="Proteomes" id="UP001249851"/>
    </source>
</evidence>
<name>A0AAD9QIQ3_ACRCE</name>
<gene>
    <name evidence="12" type="ORF">P5673_014788</name>
</gene>
<evidence type="ECO:0000256" key="7">
    <source>
        <dbReference type="ARBA" id="ARBA00023242"/>
    </source>
</evidence>
<dbReference type="GO" id="GO:0003723">
    <property type="term" value="F:RNA binding"/>
    <property type="evidence" value="ECO:0007669"/>
    <property type="project" value="InterPro"/>
</dbReference>
<keyword evidence="9" id="KW-0175">Coiled coil</keyword>
<feature type="coiled-coil region" evidence="9">
    <location>
        <begin position="124"/>
        <end position="151"/>
    </location>
</feature>
<dbReference type="GO" id="GO:0045943">
    <property type="term" value="P:positive regulation of transcription by RNA polymerase I"/>
    <property type="evidence" value="ECO:0007669"/>
    <property type="project" value="InterPro"/>
</dbReference>
<evidence type="ECO:0000256" key="6">
    <source>
        <dbReference type="ARBA" id="ARBA00023163"/>
    </source>
</evidence>
<dbReference type="Pfam" id="PF23769">
    <property type="entry name" value="Beta-prop_WDR75_2nd"/>
    <property type="match status" value="1"/>
</dbReference>
<dbReference type="PANTHER" id="PTHR44215:SF1">
    <property type="entry name" value="WD REPEAT-CONTAINING PROTEIN 75"/>
    <property type="match status" value="1"/>
</dbReference>
<feature type="compositionally biased region" description="Acidic residues" evidence="10">
    <location>
        <begin position="732"/>
        <end position="758"/>
    </location>
</feature>
<dbReference type="InterPro" id="IPR015943">
    <property type="entry name" value="WD40/YVTN_repeat-like_dom_sf"/>
</dbReference>
<organism evidence="12 13">
    <name type="scientific">Acropora cervicornis</name>
    <name type="common">Staghorn coral</name>
    <dbReference type="NCBI Taxonomy" id="6130"/>
    <lineage>
        <taxon>Eukaryota</taxon>
        <taxon>Metazoa</taxon>
        <taxon>Cnidaria</taxon>
        <taxon>Anthozoa</taxon>
        <taxon>Hexacorallia</taxon>
        <taxon>Scleractinia</taxon>
        <taxon>Astrocoeniina</taxon>
        <taxon>Acroporidae</taxon>
        <taxon>Acropora</taxon>
    </lineage>
</organism>
<dbReference type="PROSITE" id="PS50082">
    <property type="entry name" value="WD_REPEATS_2"/>
    <property type="match status" value="1"/>
</dbReference>
<dbReference type="InterPro" id="IPR057644">
    <property type="entry name" value="Beta-prop_WDR75_2nd"/>
</dbReference>
<evidence type="ECO:0000256" key="8">
    <source>
        <dbReference type="PROSITE-ProRule" id="PRU00221"/>
    </source>
</evidence>
<protein>
    <submittedName>
        <fullName evidence="12">WD repeat-containing protein 75</fullName>
    </submittedName>
</protein>